<feature type="transmembrane region" description="Helical" evidence="1">
    <location>
        <begin position="9"/>
        <end position="26"/>
    </location>
</feature>
<protein>
    <submittedName>
        <fullName evidence="2">Uncharacterized protein</fullName>
    </submittedName>
</protein>
<comment type="caution">
    <text evidence="2">The sequence shown here is derived from an EMBL/GenBank/DDBJ whole genome shotgun (WGS) entry which is preliminary data.</text>
</comment>
<feature type="transmembrane region" description="Helical" evidence="1">
    <location>
        <begin position="141"/>
        <end position="164"/>
    </location>
</feature>
<keyword evidence="3" id="KW-1185">Reference proteome</keyword>
<keyword evidence="1" id="KW-0472">Membrane</keyword>
<evidence type="ECO:0000256" key="1">
    <source>
        <dbReference type="SAM" id="Phobius"/>
    </source>
</evidence>
<dbReference type="RefSeq" id="WP_315743782.1">
    <property type="nucleotide sequence ID" value="NZ_JAVYAA010000001.1"/>
</dbReference>
<dbReference type="EMBL" id="JAVYAA010000001">
    <property type="protein sequence ID" value="MDT8975677.1"/>
    <property type="molecule type" value="Genomic_DNA"/>
</dbReference>
<dbReference type="Proteomes" id="UP001250538">
    <property type="component" value="Unassembled WGS sequence"/>
</dbReference>
<sequence>MNRWIRNKVVIAYIVIFVLLTLPLFVKVLQHYDTLGKIETALHKLYRDTCHEDVEEIVVRANILQPFSIIGGVDSLWGATTSSKLIPSVSGYYGKKVISINKFPCSNYEYILDKGKKEFVPIEYLILGSTDDNEGIPLLGYYFLILAYFVYFSSILIILLVYVIKKLIGMLRNSR</sequence>
<evidence type="ECO:0000313" key="2">
    <source>
        <dbReference type="EMBL" id="MDT8975677.1"/>
    </source>
</evidence>
<accession>A0AAJ2JSY9</accession>
<reference evidence="3" key="1">
    <citation type="submission" date="2023-09" db="EMBL/GenBank/DDBJ databases">
        <title>Paenibacillus sp. chi10 Genome sequencing and assembly.</title>
        <authorList>
            <person name="Kim I."/>
        </authorList>
    </citation>
    <scope>NUCLEOTIDE SEQUENCE [LARGE SCALE GENOMIC DNA]</scope>
    <source>
        <strain evidence="3">chi10</strain>
    </source>
</reference>
<keyword evidence="1" id="KW-1133">Transmembrane helix</keyword>
<keyword evidence="1" id="KW-0812">Transmembrane</keyword>
<organism evidence="2 3">
    <name type="scientific">Paenibacillus suaedae</name>
    <dbReference type="NCBI Taxonomy" id="3077233"/>
    <lineage>
        <taxon>Bacteria</taxon>
        <taxon>Bacillati</taxon>
        <taxon>Bacillota</taxon>
        <taxon>Bacilli</taxon>
        <taxon>Bacillales</taxon>
        <taxon>Paenibacillaceae</taxon>
        <taxon>Paenibacillus</taxon>
    </lineage>
</organism>
<proteinExistence type="predicted"/>
<name>A0AAJ2JSY9_9BACL</name>
<gene>
    <name evidence="2" type="ORF">RQP50_05410</name>
</gene>
<dbReference type="AlphaFoldDB" id="A0AAJ2JSY9"/>
<evidence type="ECO:0000313" key="3">
    <source>
        <dbReference type="Proteomes" id="UP001250538"/>
    </source>
</evidence>